<dbReference type="KEGG" id="hhu:AR456_05230"/>
<dbReference type="Proteomes" id="UP000019113">
    <property type="component" value="Unassembled WGS sequence"/>
</dbReference>
<comment type="miscellaneous">
    <text evidence="8">This function is generally fulfilled by the C-terminal part of HisG, which is missing in some bacteria such as this one.</text>
</comment>
<keyword evidence="12" id="KW-1185">Reference proteome</keyword>
<comment type="caution">
    <text evidence="11">The sequence shown here is derived from an EMBL/GenBank/DDBJ whole genome shotgun (WGS) entry which is preliminary data.</text>
</comment>
<feature type="binding site" evidence="9">
    <location>
        <position position="273"/>
    </location>
    <ligand>
        <name>L-histidine</name>
        <dbReference type="ChEBI" id="CHEBI:57595"/>
    </ligand>
</feature>
<dbReference type="PANTHER" id="PTHR43707:SF1">
    <property type="entry name" value="HISTIDINE--TRNA LIGASE, MITOCHONDRIAL-RELATED"/>
    <property type="match status" value="1"/>
</dbReference>
<evidence type="ECO:0000256" key="6">
    <source>
        <dbReference type="ARBA" id="ARBA00022490"/>
    </source>
</evidence>
<evidence type="ECO:0000256" key="1">
    <source>
        <dbReference type="ARBA" id="ARBA00004496"/>
    </source>
</evidence>
<dbReference type="Gene3D" id="3.30.930.10">
    <property type="entry name" value="Bira Bifunctional Protein, Domain 2"/>
    <property type="match status" value="1"/>
</dbReference>
<keyword evidence="8" id="KW-0028">Amino-acid biosynthesis</keyword>
<accession>W1N3W4</accession>
<dbReference type="CDD" id="cd00773">
    <property type="entry name" value="HisRS-like_core"/>
    <property type="match status" value="1"/>
</dbReference>
<evidence type="ECO:0000256" key="9">
    <source>
        <dbReference type="PIRSR" id="PIRSR001549-1"/>
    </source>
</evidence>
<dbReference type="NCBIfam" id="NF009086">
    <property type="entry name" value="PRK12421.1"/>
    <property type="match status" value="1"/>
</dbReference>
<dbReference type="Pfam" id="PF13393">
    <property type="entry name" value="tRNA-synt_His"/>
    <property type="match status" value="1"/>
</dbReference>
<dbReference type="RefSeq" id="WP_021820308.1">
    <property type="nucleotide sequence ID" value="NZ_AVBC01000039.1"/>
</dbReference>
<dbReference type="HAMAP" id="MF_00125">
    <property type="entry name" value="HisZ"/>
    <property type="match status" value="1"/>
</dbReference>
<dbReference type="GO" id="GO:0004821">
    <property type="term" value="F:histidine-tRNA ligase activity"/>
    <property type="evidence" value="ECO:0007669"/>
    <property type="project" value="TreeGrafter"/>
</dbReference>
<keyword evidence="8" id="KW-0368">Histidine biosynthesis</keyword>
<feature type="domain" description="Class II Histidinyl-tRNA synthetase (HisRS)-like catalytic core" evidence="10">
    <location>
        <begin position="12"/>
        <end position="322"/>
    </location>
</feature>
<keyword evidence="6 8" id="KW-0963">Cytoplasm</keyword>
<dbReference type="GO" id="GO:0000105">
    <property type="term" value="P:L-histidine biosynthetic process"/>
    <property type="evidence" value="ECO:0007669"/>
    <property type="project" value="UniProtKB-UniRule"/>
</dbReference>
<feature type="binding site" evidence="9">
    <location>
        <position position="126"/>
    </location>
    <ligand>
        <name>L-histidine</name>
        <dbReference type="ChEBI" id="CHEBI:57595"/>
    </ligand>
</feature>
<dbReference type="GO" id="GO:0006427">
    <property type="term" value="P:histidyl-tRNA aminoacylation"/>
    <property type="evidence" value="ECO:0007669"/>
    <property type="project" value="TreeGrafter"/>
</dbReference>
<dbReference type="eggNOG" id="COG3705">
    <property type="taxonomic scope" value="Bacteria"/>
</dbReference>
<evidence type="ECO:0000256" key="3">
    <source>
        <dbReference type="ARBA" id="ARBA00005539"/>
    </source>
</evidence>
<name>W1N3W4_9GAMM</name>
<evidence type="ECO:0000256" key="2">
    <source>
        <dbReference type="ARBA" id="ARBA00004667"/>
    </source>
</evidence>
<dbReference type="STRING" id="1178482.AR456_05230"/>
<dbReference type="AlphaFoldDB" id="W1N3W4"/>
<evidence type="ECO:0000256" key="5">
    <source>
        <dbReference type="ARBA" id="ARBA00020397"/>
    </source>
</evidence>
<comment type="function">
    <text evidence="7 8">Required for the first step of histidine biosynthesis. May allow the feedback regulation of ATP phosphoribosyltransferase activity by histidine.</text>
</comment>
<dbReference type="OrthoDB" id="9769617at2"/>
<feature type="binding site" evidence="9">
    <location>
        <begin position="83"/>
        <end position="85"/>
    </location>
    <ligand>
        <name>L-histidine</name>
        <dbReference type="ChEBI" id="CHEBI:57595"/>
    </ligand>
</feature>
<feature type="binding site" evidence="9">
    <location>
        <position position="130"/>
    </location>
    <ligand>
        <name>L-histidine</name>
        <dbReference type="ChEBI" id="CHEBI:57595"/>
    </ligand>
</feature>
<evidence type="ECO:0000256" key="8">
    <source>
        <dbReference type="HAMAP-Rule" id="MF_00125"/>
    </source>
</evidence>
<dbReference type="InterPro" id="IPR045864">
    <property type="entry name" value="aa-tRNA-synth_II/BPL/LPL"/>
</dbReference>
<dbReference type="SUPFAM" id="SSF55681">
    <property type="entry name" value="Class II aaRS and biotin synthetases"/>
    <property type="match status" value="1"/>
</dbReference>
<dbReference type="NCBIfam" id="TIGR00443">
    <property type="entry name" value="hisZ_biosyn_reg"/>
    <property type="match status" value="1"/>
</dbReference>
<comment type="subcellular location">
    <subcellularLocation>
        <location evidence="1 8">Cytoplasm</location>
    </subcellularLocation>
</comment>
<organism evidence="11 12">
    <name type="scientific">Halomonas huangheensis</name>
    <dbReference type="NCBI Taxonomy" id="1178482"/>
    <lineage>
        <taxon>Bacteria</taxon>
        <taxon>Pseudomonadati</taxon>
        <taxon>Pseudomonadota</taxon>
        <taxon>Gammaproteobacteria</taxon>
        <taxon>Oceanospirillales</taxon>
        <taxon>Halomonadaceae</taxon>
        <taxon>Halomonas</taxon>
    </lineage>
</organism>
<dbReference type="GO" id="GO:0005737">
    <property type="term" value="C:cytoplasm"/>
    <property type="evidence" value="ECO:0007669"/>
    <property type="project" value="UniProtKB-SubCell"/>
</dbReference>
<dbReference type="PANTHER" id="PTHR43707">
    <property type="entry name" value="HISTIDYL-TRNA SYNTHETASE"/>
    <property type="match status" value="1"/>
</dbReference>
<comment type="subunit">
    <text evidence="4 8">Heteromultimer composed of HisG and HisZ subunits.</text>
</comment>
<comment type="pathway">
    <text evidence="2 8">Amino-acid biosynthesis; L-histidine biosynthesis; L-histidine from 5-phospho-alpha-D-ribose 1-diphosphate: step 1/9.</text>
</comment>
<dbReference type="InterPro" id="IPR041715">
    <property type="entry name" value="HisRS-like_core"/>
</dbReference>
<evidence type="ECO:0000259" key="10">
    <source>
        <dbReference type="Pfam" id="PF13393"/>
    </source>
</evidence>
<dbReference type="PIRSF" id="PIRSF001549">
    <property type="entry name" value="His-tRNA_synth"/>
    <property type="match status" value="1"/>
</dbReference>
<feature type="binding site" evidence="9">
    <location>
        <position position="112"/>
    </location>
    <ligand>
        <name>L-histidine</name>
        <dbReference type="ChEBI" id="CHEBI:57595"/>
    </ligand>
</feature>
<dbReference type="PATRIC" id="fig|1178482.3.peg.3355"/>
<evidence type="ECO:0000313" key="12">
    <source>
        <dbReference type="Proteomes" id="UP000019113"/>
    </source>
</evidence>
<dbReference type="UniPathway" id="UPA00031">
    <property type="reaction ID" value="UER00006"/>
</dbReference>
<dbReference type="InterPro" id="IPR004517">
    <property type="entry name" value="HisZ"/>
</dbReference>
<evidence type="ECO:0000313" key="11">
    <source>
        <dbReference type="EMBL" id="ERL50257.1"/>
    </source>
</evidence>
<evidence type="ECO:0000256" key="7">
    <source>
        <dbReference type="ARBA" id="ARBA00025246"/>
    </source>
</evidence>
<dbReference type="InterPro" id="IPR004516">
    <property type="entry name" value="HisRS/HisZ"/>
</dbReference>
<gene>
    <name evidence="8" type="primary">hisZ</name>
    <name evidence="11" type="ORF">BJB45_03765</name>
</gene>
<reference evidence="11 12" key="1">
    <citation type="submission" date="2013-08" db="EMBL/GenBank/DDBJ databases">
        <title>draft genome of Halomonas huanghegensis, strain BJGMM-B45T.</title>
        <authorList>
            <person name="Miao C."/>
            <person name="Wan Y."/>
            <person name="Jin W."/>
        </authorList>
    </citation>
    <scope>NUCLEOTIDE SEQUENCE [LARGE SCALE GENOMIC DNA]</scope>
    <source>
        <strain evidence="11 12">BJGMM-B45</strain>
    </source>
</reference>
<sequence length="400" mass="43171">MTIADRWLLPDGMDEVLPPQASRMEELRRALLDLYHLWGYDQVMPPPVEFLDSLLTGTGTDLDLQTFKLTDQLTGRMMGVSADVTPQVARMDAHSLKREGPVRLCYCTNVLRAKADKHQGGRSPVQVGVELFGHASLAADLEILRLALEGLAVSGAREIHLALGHVGIYRNLVSAAALDAQGEYAISSALALKSPSQLDEAVSRLISDAALADMFRALGDLHGGPDVLEVAREAFAEAPQAVNDALDKLYELYQGVSAEHPEVACYFDLAELRGYQYHTGMMFAAYVPGYGQALVKGGRYDDTGKAFGRARPATGLSMDLKVLATLAPREPEADGIWAPADEGQAGLNEAIQALRSQGRRVVQALPGQRTGAVQHLCREQLVAGSEGWTVEAIEPLTQST</sequence>
<proteinExistence type="inferred from homology"/>
<dbReference type="EMBL" id="AVBC01000039">
    <property type="protein sequence ID" value="ERL50257.1"/>
    <property type="molecule type" value="Genomic_DNA"/>
</dbReference>
<protein>
    <recommendedName>
        <fullName evidence="5 8">ATP phosphoribosyltransferase regulatory subunit</fullName>
    </recommendedName>
</protein>
<dbReference type="NCBIfam" id="NF008935">
    <property type="entry name" value="PRK12292.1-1"/>
    <property type="match status" value="1"/>
</dbReference>
<evidence type="ECO:0000256" key="4">
    <source>
        <dbReference type="ARBA" id="ARBA00011496"/>
    </source>
</evidence>
<comment type="similarity">
    <text evidence="3 8">Belongs to the class-II aminoacyl-tRNA synthetase family. HisZ subfamily.</text>
</comment>